<dbReference type="Pfam" id="PF00072">
    <property type="entry name" value="Response_reg"/>
    <property type="match status" value="1"/>
</dbReference>
<dbReference type="Gene3D" id="3.40.50.2300">
    <property type="match status" value="1"/>
</dbReference>
<dbReference type="Proteomes" id="UP000244924">
    <property type="component" value="Unassembled WGS sequence"/>
</dbReference>
<accession>A0A2R8B5V2</accession>
<keyword evidence="1 2" id="KW-0597">Phosphoprotein</keyword>
<dbReference type="SUPFAM" id="SSF52172">
    <property type="entry name" value="CheY-like"/>
    <property type="match status" value="1"/>
</dbReference>
<dbReference type="RefSeq" id="WP_219929169.1">
    <property type="nucleotide sequence ID" value="NZ_OMOQ01000001.1"/>
</dbReference>
<feature type="modified residue" description="4-aspartylphosphate" evidence="2">
    <location>
        <position position="59"/>
    </location>
</feature>
<dbReference type="SMART" id="SM00448">
    <property type="entry name" value="REC"/>
    <property type="match status" value="1"/>
</dbReference>
<dbReference type="InterPro" id="IPR050595">
    <property type="entry name" value="Bact_response_regulator"/>
</dbReference>
<evidence type="ECO:0000313" key="4">
    <source>
        <dbReference type="EMBL" id="SPH17913.1"/>
    </source>
</evidence>
<dbReference type="InterPro" id="IPR001789">
    <property type="entry name" value="Sig_transdc_resp-reg_receiver"/>
</dbReference>
<evidence type="ECO:0000256" key="1">
    <source>
        <dbReference type="ARBA" id="ARBA00022553"/>
    </source>
</evidence>
<dbReference type="InterPro" id="IPR011006">
    <property type="entry name" value="CheY-like_superfamily"/>
</dbReference>
<reference evidence="4 5" key="1">
    <citation type="submission" date="2018-03" db="EMBL/GenBank/DDBJ databases">
        <authorList>
            <person name="Keele B.F."/>
        </authorList>
    </citation>
    <scope>NUCLEOTIDE SEQUENCE [LARGE SCALE GENOMIC DNA]</scope>
    <source>
        <strain evidence="4 5">CECT 8626</strain>
    </source>
</reference>
<evidence type="ECO:0000313" key="5">
    <source>
        <dbReference type="Proteomes" id="UP000244924"/>
    </source>
</evidence>
<evidence type="ECO:0000256" key="2">
    <source>
        <dbReference type="PROSITE-ProRule" id="PRU00169"/>
    </source>
</evidence>
<sequence>MPFDFRNLSVLVVEDTAPLRRMVESILDTMGVGTIYSAADGQTGYEKFKRCNPDIVLADWHMAPVNGIELTRVIRNDQMSPNRMVPVILVTGYSAIERVSEARDSGITEFMVKPFSANDLAKRLAYVINRPRDFIDCSDYFGPDRRRKTDAGYNGPLRREADN</sequence>
<proteinExistence type="predicted"/>
<dbReference type="EMBL" id="OMOQ01000001">
    <property type="protein sequence ID" value="SPH17913.1"/>
    <property type="molecule type" value="Genomic_DNA"/>
</dbReference>
<keyword evidence="5" id="KW-1185">Reference proteome</keyword>
<dbReference type="PROSITE" id="PS50110">
    <property type="entry name" value="RESPONSE_REGULATORY"/>
    <property type="match status" value="1"/>
</dbReference>
<dbReference type="PANTHER" id="PTHR44591:SF3">
    <property type="entry name" value="RESPONSE REGULATORY DOMAIN-CONTAINING PROTEIN"/>
    <property type="match status" value="1"/>
</dbReference>
<name>A0A2R8B5V2_9RHOB</name>
<feature type="domain" description="Response regulatory" evidence="3">
    <location>
        <begin position="9"/>
        <end position="128"/>
    </location>
</feature>
<gene>
    <name evidence="4" type="primary">cheY</name>
    <name evidence="4" type="ORF">DEA8626_01441</name>
</gene>
<protein>
    <submittedName>
        <fullName evidence="4">Chemotaxis protein CheY</fullName>
    </submittedName>
</protein>
<dbReference type="GO" id="GO:0000160">
    <property type="term" value="P:phosphorelay signal transduction system"/>
    <property type="evidence" value="ECO:0007669"/>
    <property type="project" value="InterPro"/>
</dbReference>
<organism evidence="4 5">
    <name type="scientific">Albidovulum aquaemixtae</name>
    <dbReference type="NCBI Taxonomy" id="1542388"/>
    <lineage>
        <taxon>Bacteria</taxon>
        <taxon>Pseudomonadati</taxon>
        <taxon>Pseudomonadota</taxon>
        <taxon>Alphaproteobacteria</taxon>
        <taxon>Rhodobacterales</taxon>
        <taxon>Paracoccaceae</taxon>
        <taxon>Albidovulum</taxon>
    </lineage>
</organism>
<evidence type="ECO:0000259" key="3">
    <source>
        <dbReference type="PROSITE" id="PS50110"/>
    </source>
</evidence>
<dbReference type="AlphaFoldDB" id="A0A2R8B5V2"/>
<dbReference type="PANTHER" id="PTHR44591">
    <property type="entry name" value="STRESS RESPONSE REGULATOR PROTEIN 1"/>
    <property type="match status" value="1"/>
</dbReference>